<evidence type="ECO:0000256" key="4">
    <source>
        <dbReference type="ARBA" id="ARBA00022989"/>
    </source>
</evidence>
<gene>
    <name evidence="7" type="ORF">F0A17_02870</name>
</gene>
<dbReference type="InterPro" id="IPR050833">
    <property type="entry name" value="Poly_Biosynth_Transport"/>
</dbReference>
<feature type="transmembrane region" description="Helical" evidence="6">
    <location>
        <begin position="209"/>
        <end position="231"/>
    </location>
</feature>
<evidence type="ECO:0000256" key="3">
    <source>
        <dbReference type="ARBA" id="ARBA00022692"/>
    </source>
</evidence>
<dbReference type="GO" id="GO:0005886">
    <property type="term" value="C:plasma membrane"/>
    <property type="evidence" value="ECO:0007669"/>
    <property type="project" value="UniProtKB-SubCell"/>
</dbReference>
<dbReference type="PANTHER" id="PTHR30250">
    <property type="entry name" value="PST FAMILY PREDICTED COLANIC ACID TRANSPORTER"/>
    <property type="match status" value="1"/>
</dbReference>
<feature type="transmembrane region" description="Helical" evidence="6">
    <location>
        <begin position="365"/>
        <end position="385"/>
    </location>
</feature>
<dbReference type="PANTHER" id="PTHR30250:SF11">
    <property type="entry name" value="O-ANTIGEN TRANSPORTER-RELATED"/>
    <property type="match status" value="1"/>
</dbReference>
<keyword evidence="2" id="KW-1003">Cell membrane</keyword>
<accession>A0A7V7G6F1</accession>
<dbReference type="RefSeq" id="WP_149326813.1">
    <property type="nucleotide sequence ID" value="NZ_VTPY01000001.1"/>
</dbReference>
<dbReference type="Proteomes" id="UP000486760">
    <property type="component" value="Unassembled WGS sequence"/>
</dbReference>
<proteinExistence type="predicted"/>
<feature type="transmembrane region" description="Helical" evidence="6">
    <location>
        <begin position="117"/>
        <end position="134"/>
    </location>
</feature>
<evidence type="ECO:0008006" key="9">
    <source>
        <dbReference type="Google" id="ProtNLM"/>
    </source>
</evidence>
<evidence type="ECO:0000256" key="2">
    <source>
        <dbReference type="ARBA" id="ARBA00022475"/>
    </source>
</evidence>
<reference evidence="7 8" key="1">
    <citation type="submission" date="2019-08" db="EMBL/GenBank/DDBJ databases">
        <title>Bioinformatics analysis of the strain L3 and L5.</title>
        <authorList>
            <person name="Li X."/>
        </authorList>
    </citation>
    <scope>NUCLEOTIDE SEQUENCE [LARGE SCALE GENOMIC DNA]</scope>
    <source>
        <strain evidence="7 8">L5</strain>
    </source>
</reference>
<comment type="subcellular location">
    <subcellularLocation>
        <location evidence="1">Cell membrane</location>
        <topology evidence="1">Multi-pass membrane protein</topology>
    </subcellularLocation>
</comment>
<keyword evidence="8" id="KW-1185">Reference proteome</keyword>
<keyword evidence="5 6" id="KW-0472">Membrane</keyword>
<dbReference type="AlphaFoldDB" id="A0A7V7G6F1"/>
<feature type="transmembrane region" description="Helical" evidence="6">
    <location>
        <begin position="179"/>
        <end position="197"/>
    </location>
</feature>
<feature type="transmembrane region" description="Helical" evidence="6">
    <location>
        <begin position="251"/>
        <end position="277"/>
    </location>
</feature>
<feature type="transmembrane region" description="Helical" evidence="6">
    <location>
        <begin position="146"/>
        <end position="167"/>
    </location>
</feature>
<feature type="transmembrane region" description="Helical" evidence="6">
    <location>
        <begin position="298"/>
        <end position="322"/>
    </location>
</feature>
<name>A0A7V7G6F1_9GAMM</name>
<evidence type="ECO:0000256" key="1">
    <source>
        <dbReference type="ARBA" id="ARBA00004651"/>
    </source>
</evidence>
<feature type="transmembrane region" description="Helical" evidence="6">
    <location>
        <begin position="21"/>
        <end position="40"/>
    </location>
</feature>
<feature type="transmembrane region" description="Helical" evidence="6">
    <location>
        <begin position="90"/>
        <end position="111"/>
    </location>
</feature>
<evidence type="ECO:0000256" key="5">
    <source>
        <dbReference type="ARBA" id="ARBA00023136"/>
    </source>
</evidence>
<evidence type="ECO:0000256" key="6">
    <source>
        <dbReference type="SAM" id="Phobius"/>
    </source>
</evidence>
<evidence type="ECO:0000313" key="8">
    <source>
        <dbReference type="Proteomes" id="UP000486760"/>
    </source>
</evidence>
<organism evidence="7 8">
    <name type="scientific">Billgrantia pellis</name>
    <dbReference type="NCBI Taxonomy" id="2606936"/>
    <lineage>
        <taxon>Bacteria</taxon>
        <taxon>Pseudomonadati</taxon>
        <taxon>Pseudomonadota</taxon>
        <taxon>Gammaproteobacteria</taxon>
        <taxon>Oceanospirillales</taxon>
        <taxon>Halomonadaceae</taxon>
        <taxon>Billgrantia</taxon>
    </lineage>
</organism>
<feature type="transmembrane region" description="Helical" evidence="6">
    <location>
        <begin position="334"/>
        <end position="353"/>
    </location>
</feature>
<keyword evidence="3 6" id="KW-0812">Transmembrane</keyword>
<dbReference type="EMBL" id="VTPY01000001">
    <property type="protein sequence ID" value="KAA0014603.1"/>
    <property type="molecule type" value="Genomic_DNA"/>
</dbReference>
<evidence type="ECO:0000313" key="7">
    <source>
        <dbReference type="EMBL" id="KAA0014603.1"/>
    </source>
</evidence>
<feature type="transmembrane region" description="Helical" evidence="6">
    <location>
        <begin position="46"/>
        <end position="69"/>
    </location>
</feature>
<keyword evidence="4 6" id="KW-1133">Transmembrane helix</keyword>
<feature type="transmembrane region" description="Helical" evidence="6">
    <location>
        <begin position="391"/>
        <end position="415"/>
    </location>
</feature>
<sequence>MDTNPKSIVNYPIVRFVNLGLRGSTLAAKFALLFVLAYFLEPVDVALYGLIAATISYSLYALGFDFYSYSTRELLGSPRAQWAKLLRDQTVFFVSIYCLVLPLLLMVFASGLLPWSVAPWFFVLAVLEHLGQELNRMLVAMSRQLLAGVVLFLRSGIWAFVVALMFWYSEAFRNLEFVFLAWAIGAFLACLLGVLSLRSLDRSCLVQEVDWRWIFSGIKVAIPLLLATLAIRAVFTVDRYWVEDIAGTEVLAAYVLFAGVANAVVAFLDAGVFVFLYPRIVSAFKESNAQAYDKGMLALLKQAFCITLLLCLAAGLLIHPVLHWLGREAYSQHVGILYIMLLAMFIFSMSMVPHYGVYAMSKDRYIVGSHILTLFVFLLAAASLASVSPIYAVPVALCISFAFMATCKLVAYLHLKSRLIWGKLSGNEATSL</sequence>
<protein>
    <recommendedName>
        <fullName evidence="9">Polysaccharide biosynthesis protein</fullName>
    </recommendedName>
</protein>
<comment type="caution">
    <text evidence="7">The sequence shown here is derived from an EMBL/GenBank/DDBJ whole genome shotgun (WGS) entry which is preliminary data.</text>
</comment>